<dbReference type="PANTHER" id="PTHR12358:SF31">
    <property type="entry name" value="ACYLGLYCEROL KINASE, MITOCHONDRIAL"/>
    <property type="match status" value="1"/>
</dbReference>
<comment type="caution">
    <text evidence="2">The sequence shown here is derived from an EMBL/GenBank/DDBJ whole genome shotgun (WGS) entry which is preliminary data.</text>
</comment>
<dbReference type="InterPro" id="IPR017438">
    <property type="entry name" value="ATP-NAD_kinase_N"/>
</dbReference>
<dbReference type="GO" id="GO:0005737">
    <property type="term" value="C:cytoplasm"/>
    <property type="evidence" value="ECO:0007669"/>
    <property type="project" value="TreeGrafter"/>
</dbReference>
<dbReference type="VEuPathDB" id="FungiDB:TRICI_003152"/>
<dbReference type="OrthoDB" id="3853857at2759"/>
<dbReference type="Pfam" id="PF00781">
    <property type="entry name" value="DAGK_cat"/>
    <property type="match status" value="1"/>
</dbReference>
<dbReference type="InterPro" id="IPR016064">
    <property type="entry name" value="NAD/diacylglycerol_kinase_sf"/>
</dbReference>
<dbReference type="PROSITE" id="PS50146">
    <property type="entry name" value="DAGK"/>
    <property type="match status" value="1"/>
</dbReference>
<dbReference type="EMBL" id="SWFS01000223">
    <property type="protein sequence ID" value="KAA8913548.1"/>
    <property type="molecule type" value="Genomic_DNA"/>
</dbReference>
<feature type="domain" description="DAGKc" evidence="1">
    <location>
        <begin position="1"/>
        <end position="140"/>
    </location>
</feature>
<dbReference type="PANTHER" id="PTHR12358">
    <property type="entry name" value="SPHINGOSINE KINASE"/>
    <property type="match status" value="1"/>
</dbReference>
<dbReference type="InterPro" id="IPR050187">
    <property type="entry name" value="Lipid_Phosphate_FormReg"/>
</dbReference>
<keyword evidence="3" id="KW-1185">Reference proteome</keyword>
<gene>
    <name evidence="2" type="ORF">TRICI_003152</name>
</gene>
<dbReference type="GO" id="GO:0046512">
    <property type="term" value="P:sphingosine biosynthetic process"/>
    <property type="evidence" value="ECO:0007669"/>
    <property type="project" value="TreeGrafter"/>
</dbReference>
<dbReference type="AlphaFoldDB" id="A0A642V4M5"/>
<sequence>MQKRLLVLINPHGGQGKAREIYSLHCEPFLQAAHCVSTVIETTHRQHATEIARELDLSLYDAIVCCSGDGIPHEVINGFSQRENDSAKALREMPICQMPCGSGNSVAVSLNGSPSPTLAALDIIKGIPMPVDLMRFSQASHPHVLTFLSQTYGIVADCDLGTENMRWMGGQRFVVGAVMRSLAKASYPCDIYVKYAHEDKQQVKRHFHEQQLADAPSPDSKDVLPPLRFGTINDPVPSDWAKLEKPDLAMFYVGKLPWMSADALVFPASLPTDGTLDFITYDATGGRLKSLDVLIKIEKGQHFHMDEIQYSKVEGYRLVPNIKDGYLSIDGESYPLEPFQVEVLPAAGCLLSASGSYTKTNLHHSN</sequence>
<dbReference type="InterPro" id="IPR001206">
    <property type="entry name" value="Diacylglycerol_kinase_cat_dom"/>
</dbReference>
<evidence type="ECO:0000313" key="2">
    <source>
        <dbReference type="EMBL" id="KAA8913548.1"/>
    </source>
</evidence>
<dbReference type="Proteomes" id="UP000761534">
    <property type="component" value="Unassembled WGS sequence"/>
</dbReference>
<dbReference type="Gene3D" id="2.60.200.40">
    <property type="match status" value="1"/>
</dbReference>
<evidence type="ECO:0000259" key="1">
    <source>
        <dbReference type="PROSITE" id="PS50146"/>
    </source>
</evidence>
<dbReference type="Gene3D" id="3.40.50.10330">
    <property type="entry name" value="Probable inorganic polyphosphate/atp-NAD kinase, domain 1"/>
    <property type="match status" value="1"/>
</dbReference>
<evidence type="ECO:0000313" key="3">
    <source>
        <dbReference type="Proteomes" id="UP000761534"/>
    </source>
</evidence>
<proteinExistence type="predicted"/>
<protein>
    <recommendedName>
        <fullName evidence="1">DAGKc domain-containing protein</fullName>
    </recommendedName>
</protein>
<dbReference type="SMART" id="SM00046">
    <property type="entry name" value="DAGKc"/>
    <property type="match status" value="1"/>
</dbReference>
<dbReference type="GO" id="GO:0001727">
    <property type="term" value="F:lipid kinase activity"/>
    <property type="evidence" value="ECO:0007669"/>
    <property type="project" value="UniProtKB-ARBA"/>
</dbReference>
<reference evidence="2" key="1">
    <citation type="journal article" date="2019" name="G3 (Bethesda)">
        <title>Genome Assemblies of Two Rare Opportunistic Yeast Pathogens: Diutina rugosa (syn. Candida rugosa) and Trichomonascus ciferrii (syn. Candida ciferrii).</title>
        <authorList>
            <person name="Mixao V."/>
            <person name="Saus E."/>
            <person name="Hansen A.P."/>
            <person name="Lass-Florl C."/>
            <person name="Gabaldon T."/>
        </authorList>
    </citation>
    <scope>NUCLEOTIDE SEQUENCE</scope>
    <source>
        <strain evidence="2">CBS 4856</strain>
    </source>
</reference>
<accession>A0A642V4M5</accession>
<organism evidence="2 3">
    <name type="scientific">Trichomonascus ciferrii</name>
    <dbReference type="NCBI Taxonomy" id="44093"/>
    <lineage>
        <taxon>Eukaryota</taxon>
        <taxon>Fungi</taxon>
        <taxon>Dikarya</taxon>
        <taxon>Ascomycota</taxon>
        <taxon>Saccharomycotina</taxon>
        <taxon>Dipodascomycetes</taxon>
        <taxon>Dipodascales</taxon>
        <taxon>Trichomonascaceae</taxon>
        <taxon>Trichomonascus</taxon>
        <taxon>Trichomonascus ciferrii complex</taxon>
    </lineage>
</organism>
<name>A0A642V4M5_9ASCO</name>
<dbReference type="SUPFAM" id="SSF111331">
    <property type="entry name" value="NAD kinase/diacylglycerol kinase-like"/>
    <property type="match status" value="1"/>
</dbReference>
<dbReference type="GO" id="GO:0016020">
    <property type="term" value="C:membrane"/>
    <property type="evidence" value="ECO:0007669"/>
    <property type="project" value="TreeGrafter"/>
</dbReference>
<dbReference type="GO" id="GO:0016773">
    <property type="term" value="F:phosphotransferase activity, alcohol group as acceptor"/>
    <property type="evidence" value="ECO:0007669"/>
    <property type="project" value="UniProtKB-ARBA"/>
</dbReference>